<accession>A0ABR4GSL8</accession>
<keyword evidence="2" id="KW-1185">Reference proteome</keyword>
<dbReference type="Gene3D" id="3.40.30.120">
    <property type="match status" value="1"/>
</dbReference>
<dbReference type="EMBL" id="JBFXLT010000212">
    <property type="protein sequence ID" value="KAL2802061.1"/>
    <property type="molecule type" value="Genomic_DNA"/>
</dbReference>
<dbReference type="Proteomes" id="UP001610334">
    <property type="component" value="Unassembled WGS sequence"/>
</dbReference>
<organism evidence="1 2">
    <name type="scientific">Aspergillus granulosus</name>
    <dbReference type="NCBI Taxonomy" id="176169"/>
    <lineage>
        <taxon>Eukaryota</taxon>
        <taxon>Fungi</taxon>
        <taxon>Dikarya</taxon>
        <taxon>Ascomycota</taxon>
        <taxon>Pezizomycotina</taxon>
        <taxon>Eurotiomycetes</taxon>
        <taxon>Eurotiomycetidae</taxon>
        <taxon>Eurotiales</taxon>
        <taxon>Aspergillaceae</taxon>
        <taxon>Aspergillus</taxon>
        <taxon>Aspergillus subgen. Nidulantes</taxon>
    </lineage>
</organism>
<name>A0ABR4GSL8_9EURO</name>
<sequence>MAIVEQLTSDTILIVGDDPVGLHSGHCPRVSQELFEVWIKDLGEDRDGGPPATDLHIGMKWTIWSRYAGGGSGDHCARRSRYVDSALVCAGGNPARLARKRWYSVLGGIGVEMVYTYEPSIGVPSEMDREPPPNFDARRYVPSTYPGWRAPHVLSKDRTPIFDRYTREFTVVEFHDTAPSPSAEWFQIAVLLQNLPRNCMILFEYMYWMTTLFF</sequence>
<reference evidence="1 2" key="1">
    <citation type="submission" date="2024-07" db="EMBL/GenBank/DDBJ databases">
        <title>Section-level genome sequencing and comparative genomics of Aspergillus sections Usti and Cavernicolus.</title>
        <authorList>
            <consortium name="Lawrence Berkeley National Laboratory"/>
            <person name="Nybo J.L."/>
            <person name="Vesth T.C."/>
            <person name="Theobald S."/>
            <person name="Frisvad J.C."/>
            <person name="Larsen T.O."/>
            <person name="Kjaerboelling I."/>
            <person name="Rothschild-Mancinelli K."/>
            <person name="Lyhne E.K."/>
            <person name="Kogle M.E."/>
            <person name="Barry K."/>
            <person name="Clum A."/>
            <person name="Na H."/>
            <person name="Ledsgaard L."/>
            <person name="Lin J."/>
            <person name="Lipzen A."/>
            <person name="Kuo A."/>
            <person name="Riley R."/>
            <person name="Mondo S."/>
            <person name="Labutti K."/>
            <person name="Haridas S."/>
            <person name="Pangalinan J."/>
            <person name="Salamov A.A."/>
            <person name="Simmons B.A."/>
            <person name="Magnuson J.K."/>
            <person name="Chen J."/>
            <person name="Drula E."/>
            <person name="Henrissat B."/>
            <person name="Wiebenga A."/>
            <person name="Lubbers R.J."/>
            <person name="Gomes A.C."/>
            <person name="Makela M.R."/>
            <person name="Stajich J."/>
            <person name="Grigoriev I.V."/>
            <person name="Mortensen U.H."/>
            <person name="De Vries R.P."/>
            <person name="Baker S.E."/>
            <person name="Andersen M.R."/>
        </authorList>
    </citation>
    <scope>NUCLEOTIDE SEQUENCE [LARGE SCALE GENOMIC DNA]</scope>
    <source>
        <strain evidence="1 2">CBS 588.65</strain>
    </source>
</reference>
<evidence type="ECO:0000313" key="2">
    <source>
        <dbReference type="Proteomes" id="UP001610334"/>
    </source>
</evidence>
<protein>
    <submittedName>
        <fullName evidence="1">Uncharacterized protein</fullName>
    </submittedName>
</protein>
<evidence type="ECO:0000313" key="1">
    <source>
        <dbReference type="EMBL" id="KAL2802061.1"/>
    </source>
</evidence>
<gene>
    <name evidence="1" type="ORF">BJX63DRAFT_438232</name>
</gene>
<comment type="caution">
    <text evidence="1">The sequence shown here is derived from an EMBL/GenBank/DDBJ whole genome shotgun (WGS) entry which is preliminary data.</text>
</comment>
<proteinExistence type="predicted"/>